<sequence>MIRIMKNIFKSILCLFVVFLSSCDTDSTGDISDTTDYAVIEMNGSDEVIINQGDAWTDPSANVTLAGAPYPFETSTVVDPNVPGVYYITYSAVNDLGFSASATRTVVVVSTAPSIYNFEGNWTRLPTSGTRKGVCTQISDRYYTYDNAGGVAGVNQLTVTFINVDDSVIYIPFVENASPSGLSVRSFQPGTITDGDNFSWSLSASGFYGTFTRNFTRE</sequence>
<dbReference type="PROSITE" id="PS51257">
    <property type="entry name" value="PROKAR_LIPOPROTEIN"/>
    <property type="match status" value="1"/>
</dbReference>
<keyword evidence="1" id="KW-0732">Signal</keyword>
<dbReference type="Proteomes" id="UP000245375">
    <property type="component" value="Unassembled WGS sequence"/>
</dbReference>
<dbReference type="EMBL" id="QFRI01000001">
    <property type="protein sequence ID" value="PWH84271.1"/>
    <property type="molecule type" value="Genomic_DNA"/>
</dbReference>
<protein>
    <recommendedName>
        <fullName evidence="2">Pesticidal crystal protein Cry22Aa Ig-like domain-containing protein</fullName>
    </recommendedName>
</protein>
<evidence type="ECO:0000313" key="3">
    <source>
        <dbReference type="EMBL" id="PWH84271.1"/>
    </source>
</evidence>
<proteinExistence type="predicted"/>
<reference evidence="3 4" key="2">
    <citation type="submission" date="2018-05" db="EMBL/GenBank/DDBJ databases">
        <title>Algibacter marinivivus sp. nov., isolated from sample around a algae.</title>
        <authorList>
            <person name="Zhong X."/>
        </authorList>
    </citation>
    <scope>NUCLEOTIDE SEQUENCE [LARGE SCALE GENOMIC DNA]</scope>
    <source>
        <strain evidence="3 4">ZY111</strain>
    </source>
</reference>
<feature type="signal peptide" evidence="1">
    <location>
        <begin position="1"/>
        <end position="26"/>
    </location>
</feature>
<gene>
    <name evidence="3" type="ORF">DIS18_06975</name>
</gene>
<dbReference type="Pfam" id="PF16403">
    <property type="entry name" value="Bact_surface_Ig-like"/>
    <property type="match status" value="1"/>
</dbReference>
<evidence type="ECO:0000313" key="4">
    <source>
        <dbReference type="Proteomes" id="UP000245375"/>
    </source>
</evidence>
<evidence type="ECO:0000256" key="1">
    <source>
        <dbReference type="SAM" id="SignalP"/>
    </source>
</evidence>
<dbReference type="InterPro" id="IPR032179">
    <property type="entry name" value="Cry22Aa_Ig-like"/>
</dbReference>
<organism evidence="3 4">
    <name type="scientific">Algibacter marinivivus</name>
    <dbReference type="NCBI Taxonomy" id="2100723"/>
    <lineage>
        <taxon>Bacteria</taxon>
        <taxon>Pseudomonadati</taxon>
        <taxon>Bacteroidota</taxon>
        <taxon>Flavobacteriia</taxon>
        <taxon>Flavobacteriales</taxon>
        <taxon>Flavobacteriaceae</taxon>
        <taxon>Algibacter</taxon>
    </lineage>
</organism>
<comment type="caution">
    <text evidence="3">The sequence shown here is derived from an EMBL/GenBank/DDBJ whole genome shotgun (WGS) entry which is preliminary data.</text>
</comment>
<dbReference type="AlphaFoldDB" id="A0A2U2X926"/>
<feature type="domain" description="Pesticidal crystal protein Cry22Aa Ig-like" evidence="2">
    <location>
        <begin position="40"/>
        <end position="108"/>
    </location>
</feature>
<name>A0A2U2X926_9FLAO</name>
<evidence type="ECO:0000259" key="2">
    <source>
        <dbReference type="Pfam" id="PF16403"/>
    </source>
</evidence>
<dbReference type="OrthoDB" id="1423116at2"/>
<dbReference type="InterPro" id="IPR013783">
    <property type="entry name" value="Ig-like_fold"/>
</dbReference>
<keyword evidence="4" id="KW-1185">Reference proteome</keyword>
<reference evidence="4" key="1">
    <citation type="submission" date="2018-05" db="EMBL/GenBank/DDBJ databases">
        <title>Algibacter marinivivus sp. nov., isolated from sample around a algae.</title>
        <authorList>
            <person name="Lu D."/>
        </authorList>
    </citation>
    <scope>NUCLEOTIDE SEQUENCE [LARGE SCALE GENOMIC DNA]</scope>
    <source>
        <strain evidence="4">ZY111</strain>
    </source>
</reference>
<dbReference type="Gene3D" id="2.60.40.10">
    <property type="entry name" value="Immunoglobulins"/>
    <property type="match status" value="1"/>
</dbReference>
<accession>A0A2U2X926</accession>
<feature type="chain" id="PRO_5015451932" description="Pesticidal crystal protein Cry22Aa Ig-like domain-containing protein" evidence="1">
    <location>
        <begin position="27"/>
        <end position="218"/>
    </location>
</feature>